<dbReference type="GO" id="GO:0003964">
    <property type="term" value="F:RNA-directed DNA polymerase activity"/>
    <property type="evidence" value="ECO:0007669"/>
    <property type="project" value="UniProtKB-KW"/>
</dbReference>
<name>A0A6A4X112_AMPAM</name>
<feature type="transmembrane region" description="Helical" evidence="1">
    <location>
        <begin position="50"/>
        <end position="71"/>
    </location>
</feature>
<accession>A0A6A4X112</accession>
<keyword evidence="5" id="KW-1185">Reference proteome</keyword>
<sequence length="801" mass="87097">MGVTGLPADCVPAPAAALVFMVAFLLPGGISILTAYDFSRAYDVVDHKLLKLRLLELGLPLCLVRWVWSWLRDRRVRVEVQGALSKERIFRAGLPQGSVLSPQLFLLWAAGLAEALRAPGISPYIYADDTAVLSSGNTLETAIQRAQTAADALAAWAHRNKMLVAGEKTQLLVLSQNAKDAVGCTIKVSGKTVRAGDSLVLLGIEFDRRLQFGAHCRRLRRRVRPRVAHLRRLAGRSWGLDEQALRTVANGYVRGALEHAAAAWLPATAPSHAELIEREMRAAARIVTGCPRSTPTHAVMAEARLAPMEERKKVLAARLLGRALALPPTDPLRRTAEASAPPRLSSVRGWRTLGRQMLAEVEVTAPIEPVLPPRIPPWERGGNVTFCLDVGPLRTGATEGEKIRAATRHLAALPQRATWLWTDGSVEGGVKDGGSGAVVIWSDGEEEDLKTPAGRHCSSYRAEMLALASGLEHLLDNPRDRDIPIVICTDSMASLATLRAGPTAQTSPLGVRIWRAFSRLSREGHRPIHAQWVPSHCGIEGNERADTIAKEAAELPQEDIPVDSRTICRAVARAAREATIKNWPAGWFRSVMGDRLPPRVTGLERSSARRRRAAASSDDDRLAAFARDLSDSWYSDLPPKLDAGGVSTSNANKKSTFIRLFSHHVSAIDCFKCVSNDYDNPMCEDPFHNNFTSEIYESPCMGGRKDRNGLFPATACIKLNGVFPDTGKRLMVRGCALDSGTLTTDTEIIRMSHCGGLEFQGRYLKGCLQSCDDIDGCNGAGVSALTATVLLWSTLVAAVVR</sequence>
<dbReference type="Pfam" id="PF00075">
    <property type="entry name" value="RNase_H"/>
    <property type="match status" value="1"/>
</dbReference>
<evidence type="ECO:0000313" key="4">
    <source>
        <dbReference type="EMBL" id="KAF0309814.1"/>
    </source>
</evidence>
<evidence type="ECO:0000259" key="2">
    <source>
        <dbReference type="PROSITE" id="PS50878"/>
    </source>
</evidence>
<keyword evidence="4" id="KW-0695">RNA-directed DNA polymerase</keyword>
<dbReference type="EMBL" id="VIIS01000371">
    <property type="protein sequence ID" value="KAF0309814.1"/>
    <property type="molecule type" value="Genomic_DNA"/>
</dbReference>
<dbReference type="PROSITE" id="PS50879">
    <property type="entry name" value="RNASE_H_1"/>
    <property type="match status" value="1"/>
</dbReference>
<dbReference type="PROSITE" id="PS50878">
    <property type="entry name" value="RT_POL"/>
    <property type="match status" value="1"/>
</dbReference>
<evidence type="ECO:0000313" key="5">
    <source>
        <dbReference type="Proteomes" id="UP000440578"/>
    </source>
</evidence>
<dbReference type="InterPro" id="IPR012337">
    <property type="entry name" value="RNaseH-like_sf"/>
</dbReference>
<dbReference type="PANTHER" id="PTHR38332">
    <property type="entry name" value="PROTEIN CBG11604"/>
    <property type="match status" value="1"/>
</dbReference>
<dbReference type="AlphaFoldDB" id="A0A6A4X112"/>
<evidence type="ECO:0000259" key="3">
    <source>
        <dbReference type="PROSITE" id="PS50879"/>
    </source>
</evidence>
<dbReference type="Gene3D" id="3.30.420.10">
    <property type="entry name" value="Ribonuclease H-like superfamily/Ribonuclease H"/>
    <property type="match status" value="1"/>
</dbReference>
<dbReference type="InterPro" id="IPR002156">
    <property type="entry name" value="RNaseH_domain"/>
</dbReference>
<keyword evidence="4" id="KW-0808">Transferase</keyword>
<keyword evidence="1" id="KW-0472">Membrane</keyword>
<feature type="transmembrane region" description="Helical" evidence="1">
    <location>
        <begin position="15"/>
        <end position="38"/>
    </location>
</feature>
<proteinExistence type="predicted"/>
<organism evidence="4 5">
    <name type="scientific">Amphibalanus amphitrite</name>
    <name type="common">Striped barnacle</name>
    <name type="synonym">Balanus amphitrite</name>
    <dbReference type="NCBI Taxonomy" id="1232801"/>
    <lineage>
        <taxon>Eukaryota</taxon>
        <taxon>Metazoa</taxon>
        <taxon>Ecdysozoa</taxon>
        <taxon>Arthropoda</taxon>
        <taxon>Crustacea</taxon>
        <taxon>Multicrustacea</taxon>
        <taxon>Cirripedia</taxon>
        <taxon>Thoracica</taxon>
        <taxon>Thoracicalcarea</taxon>
        <taxon>Balanomorpha</taxon>
        <taxon>Balanoidea</taxon>
        <taxon>Balanidae</taxon>
        <taxon>Amphibalaninae</taxon>
        <taxon>Amphibalanus</taxon>
    </lineage>
</organism>
<reference evidence="4 5" key="1">
    <citation type="submission" date="2019-07" db="EMBL/GenBank/DDBJ databases">
        <title>Draft genome assembly of a fouling barnacle, Amphibalanus amphitrite (Darwin, 1854): The first reference genome for Thecostraca.</title>
        <authorList>
            <person name="Kim W."/>
        </authorList>
    </citation>
    <scope>NUCLEOTIDE SEQUENCE [LARGE SCALE GENOMIC DNA]</scope>
    <source>
        <strain evidence="4">SNU_AA5</strain>
        <tissue evidence="4">Soma without cirri and trophi</tissue>
    </source>
</reference>
<protein>
    <submittedName>
        <fullName evidence="4">Putative RNA-directed DNA polymerase from transposon BS</fullName>
    </submittedName>
</protein>
<keyword evidence="1" id="KW-0812">Transmembrane</keyword>
<feature type="domain" description="Reverse transcriptase" evidence="2">
    <location>
        <begin position="1"/>
        <end position="186"/>
    </location>
</feature>
<dbReference type="Proteomes" id="UP000440578">
    <property type="component" value="Unassembled WGS sequence"/>
</dbReference>
<gene>
    <name evidence="4" type="primary">PO14_26</name>
    <name evidence="4" type="ORF">FJT64_019073</name>
</gene>
<dbReference type="GO" id="GO:0004523">
    <property type="term" value="F:RNA-DNA hybrid ribonuclease activity"/>
    <property type="evidence" value="ECO:0007669"/>
    <property type="project" value="InterPro"/>
</dbReference>
<comment type="caution">
    <text evidence="4">The sequence shown here is derived from an EMBL/GenBank/DDBJ whole genome shotgun (WGS) entry which is preliminary data.</text>
</comment>
<dbReference type="InterPro" id="IPR036397">
    <property type="entry name" value="RNaseH_sf"/>
</dbReference>
<dbReference type="InterPro" id="IPR000477">
    <property type="entry name" value="RT_dom"/>
</dbReference>
<feature type="domain" description="RNase H type-1" evidence="3">
    <location>
        <begin position="414"/>
        <end position="554"/>
    </location>
</feature>
<keyword evidence="4" id="KW-0548">Nucleotidyltransferase</keyword>
<dbReference type="CDD" id="cd09276">
    <property type="entry name" value="Rnase_HI_RT_non_LTR"/>
    <property type="match status" value="1"/>
</dbReference>
<dbReference type="SUPFAM" id="SSF53098">
    <property type="entry name" value="Ribonuclease H-like"/>
    <property type="match status" value="1"/>
</dbReference>
<dbReference type="Pfam" id="PF00078">
    <property type="entry name" value="RVT_1"/>
    <property type="match status" value="1"/>
</dbReference>
<evidence type="ECO:0000256" key="1">
    <source>
        <dbReference type="SAM" id="Phobius"/>
    </source>
</evidence>
<dbReference type="GO" id="GO:0003676">
    <property type="term" value="F:nucleic acid binding"/>
    <property type="evidence" value="ECO:0007669"/>
    <property type="project" value="InterPro"/>
</dbReference>
<dbReference type="OrthoDB" id="428346at2759"/>
<keyword evidence="1" id="KW-1133">Transmembrane helix</keyword>
<dbReference type="PANTHER" id="PTHR38332:SF1">
    <property type="entry name" value="RE49668P"/>
    <property type="match status" value="1"/>
</dbReference>